<sequence length="101" mass="11695">QDPKKLIRASYECVKKIIELDTMSTIADFNLLESINNSSTLKYKELDTYMDKMVTNSGKIQDINVILKQKESQLKILEDRVEKLNILASQLDEWSSELEVK</sequence>
<protein>
    <submittedName>
        <fullName evidence="3">Uncharacterized protein</fullName>
    </submittedName>
</protein>
<dbReference type="InterPro" id="IPR019269">
    <property type="entry name" value="BLOC1_su2"/>
</dbReference>
<gene>
    <name evidence="3" type="ORF">CANARDRAFT_190362</name>
</gene>
<feature type="non-terminal residue" evidence="3">
    <location>
        <position position="101"/>
    </location>
</feature>
<keyword evidence="2" id="KW-0175">Coiled coil</keyword>
<comment type="similarity">
    <text evidence="1">Belongs to the BLOC1S2 family.</text>
</comment>
<accession>A0A1E4T421</accession>
<dbReference type="OrthoDB" id="244061at2759"/>
<evidence type="ECO:0000256" key="1">
    <source>
        <dbReference type="ARBA" id="ARBA00008468"/>
    </source>
</evidence>
<organism evidence="3 4">
    <name type="scientific">[Candida] arabinofermentans NRRL YB-2248</name>
    <dbReference type="NCBI Taxonomy" id="983967"/>
    <lineage>
        <taxon>Eukaryota</taxon>
        <taxon>Fungi</taxon>
        <taxon>Dikarya</taxon>
        <taxon>Ascomycota</taxon>
        <taxon>Saccharomycotina</taxon>
        <taxon>Pichiomycetes</taxon>
        <taxon>Pichiales</taxon>
        <taxon>Pichiaceae</taxon>
        <taxon>Ogataea</taxon>
        <taxon>Ogataea/Candida clade</taxon>
    </lineage>
</organism>
<name>A0A1E4T421_9ASCO</name>
<keyword evidence="4" id="KW-1185">Reference proteome</keyword>
<feature type="non-terminal residue" evidence="3">
    <location>
        <position position="1"/>
    </location>
</feature>
<evidence type="ECO:0000256" key="2">
    <source>
        <dbReference type="SAM" id="Coils"/>
    </source>
</evidence>
<evidence type="ECO:0000313" key="3">
    <source>
        <dbReference type="EMBL" id="ODV86481.1"/>
    </source>
</evidence>
<dbReference type="Pfam" id="PF10046">
    <property type="entry name" value="BLOC1_2"/>
    <property type="match status" value="1"/>
</dbReference>
<dbReference type="Proteomes" id="UP000094801">
    <property type="component" value="Unassembled WGS sequence"/>
</dbReference>
<dbReference type="EMBL" id="KV453850">
    <property type="protein sequence ID" value="ODV86481.1"/>
    <property type="molecule type" value="Genomic_DNA"/>
</dbReference>
<dbReference type="AlphaFoldDB" id="A0A1E4T421"/>
<evidence type="ECO:0000313" key="4">
    <source>
        <dbReference type="Proteomes" id="UP000094801"/>
    </source>
</evidence>
<feature type="coiled-coil region" evidence="2">
    <location>
        <begin position="60"/>
        <end position="87"/>
    </location>
</feature>
<proteinExistence type="inferred from homology"/>
<reference evidence="4" key="1">
    <citation type="submission" date="2016-04" db="EMBL/GenBank/DDBJ databases">
        <title>Comparative genomics of biotechnologically important yeasts.</title>
        <authorList>
            <consortium name="DOE Joint Genome Institute"/>
            <person name="Riley R."/>
            <person name="Haridas S."/>
            <person name="Wolfe K.H."/>
            <person name="Lopes M.R."/>
            <person name="Hittinger C.T."/>
            <person name="Goker M."/>
            <person name="Salamov A."/>
            <person name="Wisecaver J."/>
            <person name="Long T.M."/>
            <person name="Aerts A.L."/>
            <person name="Barry K."/>
            <person name="Choi C."/>
            <person name="Clum A."/>
            <person name="Coughlan A.Y."/>
            <person name="Deshpande S."/>
            <person name="Douglass A.P."/>
            <person name="Hanson S.J."/>
            <person name="Klenk H.-P."/>
            <person name="Labutti K."/>
            <person name="Lapidus A."/>
            <person name="Lindquist E."/>
            <person name="Lipzen A."/>
            <person name="Meier-Kolthoff J.P."/>
            <person name="Ohm R.A."/>
            <person name="Otillar R.P."/>
            <person name="Pangilinan J."/>
            <person name="Peng Y."/>
            <person name="Rokas A."/>
            <person name="Rosa C.A."/>
            <person name="Scheuner C."/>
            <person name="Sibirny A.A."/>
            <person name="Slot J.C."/>
            <person name="Stielow J.B."/>
            <person name="Sun H."/>
            <person name="Kurtzman C.P."/>
            <person name="Blackwell M."/>
            <person name="Grigoriev I.V."/>
            <person name="Jeffries T.W."/>
        </authorList>
    </citation>
    <scope>NUCLEOTIDE SEQUENCE [LARGE SCALE GENOMIC DNA]</scope>
    <source>
        <strain evidence="4">NRRL YB-2248</strain>
    </source>
</reference>